<accession>A0ABW8TFK7</accession>
<feature type="DNA-binding region" description="H-T-H motif" evidence="6">
    <location>
        <begin position="176"/>
        <end position="195"/>
    </location>
</feature>
<sequence>MEKDFRIEDRNLFIEENMEFIYKTASFICKKRIDKNNDEEFSVAIEAFNKACETFSETKGNFFSYAKVVIRNSLIDFFKSSSKAPLLYFDGEESEREMHNSISLDKYDMELERRNRIDEINLYKKYLKEYDIDFFTLSKNSPSHKDTRDEVLNVATLCIKDTYIKKRLEENKRLPAKEIMKLTGKNRKFIEKWRRYLISLIIILANDEFMYLKSYLNIRKEE</sequence>
<dbReference type="PIRSF" id="PIRSF038953">
    <property type="entry name" value="SigI"/>
    <property type="match status" value="1"/>
</dbReference>
<keyword evidence="4 6" id="KW-0238">DNA-binding</keyword>
<keyword evidence="2 6" id="KW-0805">Transcription regulation</keyword>
<evidence type="ECO:0000256" key="2">
    <source>
        <dbReference type="ARBA" id="ARBA00023015"/>
    </source>
</evidence>
<gene>
    <name evidence="6" type="primary">sigI</name>
    <name evidence="7" type="ORF">ACJDT4_11360</name>
</gene>
<reference evidence="7 8" key="1">
    <citation type="submission" date="2024-11" db="EMBL/GenBank/DDBJ databases">
        <authorList>
            <person name="Heng Y.C."/>
            <person name="Lim A.C.H."/>
            <person name="Lee J.K.Y."/>
            <person name="Kittelmann S."/>
        </authorList>
    </citation>
    <scope>NUCLEOTIDE SEQUENCE [LARGE SCALE GENOMIC DNA]</scope>
    <source>
        <strain evidence="7 8">WILCCON 0114</strain>
    </source>
</reference>
<dbReference type="EMBL" id="JBJIAA010000008">
    <property type="protein sequence ID" value="MFL0251021.1"/>
    <property type="molecule type" value="Genomic_DNA"/>
</dbReference>
<dbReference type="Gene3D" id="1.10.1740.10">
    <property type="match status" value="1"/>
</dbReference>
<dbReference type="RefSeq" id="WP_406787677.1">
    <property type="nucleotide sequence ID" value="NZ_JBJIAA010000008.1"/>
</dbReference>
<keyword evidence="1 6" id="KW-0963">Cytoplasm</keyword>
<dbReference type="SUPFAM" id="SSF88946">
    <property type="entry name" value="Sigma2 domain of RNA polymerase sigma factors"/>
    <property type="match status" value="1"/>
</dbReference>
<comment type="function">
    <text evidence="6">Sigma factors are initiation factors that promote the attachment of RNA polymerase to specific initiation sites and are then released.</text>
</comment>
<keyword evidence="8" id="KW-1185">Reference proteome</keyword>
<organism evidence="7 8">
    <name type="scientific">Clostridium neuense</name>
    <dbReference type="NCBI Taxonomy" id="1728934"/>
    <lineage>
        <taxon>Bacteria</taxon>
        <taxon>Bacillati</taxon>
        <taxon>Bacillota</taxon>
        <taxon>Clostridia</taxon>
        <taxon>Eubacteriales</taxon>
        <taxon>Clostridiaceae</taxon>
        <taxon>Clostridium</taxon>
    </lineage>
</organism>
<evidence type="ECO:0000256" key="6">
    <source>
        <dbReference type="HAMAP-Rule" id="MF_02064"/>
    </source>
</evidence>
<comment type="activity regulation">
    <text evidence="6">Negatively regulated by the anti-sigma-I factor RsgI.</text>
</comment>
<comment type="subunit">
    <text evidence="6">Interacts with RsgI.</text>
</comment>
<comment type="similarity">
    <text evidence="6">Belongs to the sigma-70 factor family. SigI subfamily.</text>
</comment>
<evidence type="ECO:0000313" key="8">
    <source>
        <dbReference type="Proteomes" id="UP001623592"/>
    </source>
</evidence>
<evidence type="ECO:0000256" key="5">
    <source>
        <dbReference type="ARBA" id="ARBA00023163"/>
    </source>
</evidence>
<keyword evidence="6" id="KW-0346">Stress response</keyword>
<feature type="short sequence motif" description="Polymerase core binding" evidence="6">
    <location>
        <begin position="39"/>
        <end position="52"/>
    </location>
</feature>
<comment type="caution">
    <text evidence="7">The sequence shown here is derived from an EMBL/GenBank/DDBJ whole genome shotgun (WGS) entry which is preliminary data.</text>
</comment>
<dbReference type="InterPro" id="IPR014244">
    <property type="entry name" value="RNA_pol_sigma-I"/>
</dbReference>
<proteinExistence type="inferred from homology"/>
<evidence type="ECO:0000256" key="1">
    <source>
        <dbReference type="ARBA" id="ARBA00022490"/>
    </source>
</evidence>
<protein>
    <recommendedName>
        <fullName evidence="6">RNA polymerase sigma factor SigI</fullName>
    </recommendedName>
</protein>
<comment type="subcellular location">
    <subcellularLocation>
        <location evidence="6">Cytoplasm</location>
    </subcellularLocation>
</comment>
<dbReference type="Proteomes" id="UP001623592">
    <property type="component" value="Unassembled WGS sequence"/>
</dbReference>
<evidence type="ECO:0000256" key="4">
    <source>
        <dbReference type="ARBA" id="ARBA00023125"/>
    </source>
</evidence>
<keyword evidence="3 6" id="KW-0731">Sigma factor</keyword>
<evidence type="ECO:0000256" key="3">
    <source>
        <dbReference type="ARBA" id="ARBA00023082"/>
    </source>
</evidence>
<dbReference type="HAMAP" id="MF_02064">
    <property type="entry name" value="Sigma70_SigI"/>
    <property type="match status" value="1"/>
</dbReference>
<name>A0ABW8TFK7_9CLOT</name>
<dbReference type="InterPro" id="IPR013325">
    <property type="entry name" value="RNA_pol_sigma_r2"/>
</dbReference>
<evidence type="ECO:0000313" key="7">
    <source>
        <dbReference type="EMBL" id="MFL0251021.1"/>
    </source>
</evidence>
<keyword evidence="5 6" id="KW-0804">Transcription</keyword>